<dbReference type="OrthoDB" id="4584308at2759"/>
<comment type="caution">
    <text evidence="2">The sequence shown here is derived from an EMBL/GenBank/DDBJ whole genome shotgun (WGS) entry which is preliminary data.</text>
</comment>
<organism evidence="2 3">
    <name type="scientific">Sordaria macrospora (strain ATCC MYA-333 / DSM 997 / K(L3346) / K-hell)</name>
    <dbReference type="NCBI Taxonomy" id="771870"/>
    <lineage>
        <taxon>Eukaryota</taxon>
        <taxon>Fungi</taxon>
        <taxon>Dikarya</taxon>
        <taxon>Ascomycota</taxon>
        <taxon>Pezizomycotina</taxon>
        <taxon>Sordariomycetes</taxon>
        <taxon>Sordariomycetidae</taxon>
        <taxon>Sordariales</taxon>
        <taxon>Sordariaceae</taxon>
        <taxon>Sordaria</taxon>
    </lineage>
</organism>
<evidence type="ECO:0000313" key="2">
    <source>
        <dbReference type="EMBL" id="CCC10102.1"/>
    </source>
</evidence>
<reference evidence="2 3" key="1">
    <citation type="journal article" date="2010" name="PLoS Genet.">
        <title>De novo assembly of a 40 Mb eukaryotic genome from short sequence reads: Sordaria macrospora, a model organism for fungal morphogenesis.</title>
        <authorList>
            <person name="Nowrousian M."/>
            <person name="Stajich J."/>
            <person name="Chu M."/>
            <person name="Engh I."/>
            <person name="Espagne E."/>
            <person name="Halliday K."/>
            <person name="Kamerewerd J."/>
            <person name="Kempken F."/>
            <person name="Knab B."/>
            <person name="Kuo H.C."/>
            <person name="Osiewacz H.D."/>
            <person name="Poeggeler S."/>
            <person name="Read N."/>
            <person name="Seiler S."/>
            <person name="Smith K."/>
            <person name="Zickler D."/>
            <person name="Kueck U."/>
            <person name="Freitag M."/>
        </authorList>
    </citation>
    <scope>NUCLEOTIDE SEQUENCE [LARGE SCALE GENOMIC DNA]</scope>
    <source>
        <strain evidence="3">ATCC MYA-333 / DSM 997 / K(L3346) / K-hell</strain>
        <tissue evidence="2">Mycelium</tissue>
    </source>
</reference>
<feature type="region of interest" description="Disordered" evidence="1">
    <location>
        <begin position="48"/>
        <end position="76"/>
    </location>
</feature>
<evidence type="ECO:0000256" key="1">
    <source>
        <dbReference type="SAM" id="MobiDB-lite"/>
    </source>
</evidence>
<dbReference type="AlphaFoldDB" id="F7VX61"/>
<dbReference type="InParanoid" id="F7VX61"/>
<dbReference type="PANTHER" id="PTHR24330">
    <property type="entry name" value="HOMEOBOX PROTEIN BARH-LIKE"/>
    <property type="match status" value="1"/>
</dbReference>
<keyword evidence="3" id="KW-1185">Reference proteome</keyword>
<gene>
    <name evidence="2" type="ORF">SMAC_02681</name>
</gene>
<dbReference type="EMBL" id="CABT02000011">
    <property type="protein sequence ID" value="CCC10102.1"/>
    <property type="molecule type" value="Genomic_DNA"/>
</dbReference>
<dbReference type="InterPro" id="IPR052145">
    <property type="entry name" value="Mediator/Homeobox_domain"/>
</dbReference>
<feature type="compositionally biased region" description="Polar residues" evidence="1">
    <location>
        <begin position="333"/>
        <end position="348"/>
    </location>
</feature>
<feature type="compositionally biased region" description="Low complexity" evidence="1">
    <location>
        <begin position="411"/>
        <end position="451"/>
    </location>
</feature>
<feature type="region of interest" description="Disordered" evidence="1">
    <location>
        <begin position="184"/>
        <end position="203"/>
    </location>
</feature>
<accession>F7VX61</accession>
<name>F7VX61_SORMK</name>
<sequence>MLFAVKDHPLYRAQLLLARAAGGLESLPSGIQRMDKVAEIFSTHIRPPSQTEASAASAAPASTRSQDGPQPRAMFQAPSAACRDFDPFITSDLGEWMGRIKHVLSIALGNPDCTDEDRKEIADIWRDDICNEVKYIVGFIRQNKESLVAAWEAGKPYLGPDTKAGRERMRNEHQAKMISGLAENTPRETVNSPRESRTSAFPASSIAAASPRALLLTTLDDAEAKSYAALVNLRNQRGALEEQNMRLYFANIHKQMYDFSLPLDRDFPRSSNITSTDEYCTREHWRTSAPATVASEGLQHMRLPRFKQHSTAPESGSLGHKEEFVEATRTALGSLSLSEQNRRNNNTPAPERVGQQQCKDEGYDALGMGYSSPKDDEDNGHDNGNDNDNDSDHDHDHSHDHDHDHNDYDYYEQGQAQPQDQHPFEQQQQQQQQQHQQQQQQQQQEQQQQRHQLVDLSIEQDTQRMRELETLAMRMMRRCKGHRHLTNKQICTDSSDKVYDPTVNLNDPNDDYSNEGAGPAC</sequence>
<dbReference type="HOGENOM" id="CLU_522922_0_0_1"/>
<evidence type="ECO:0000313" key="3">
    <source>
        <dbReference type="Proteomes" id="UP000001881"/>
    </source>
</evidence>
<feature type="compositionally biased region" description="Low complexity" evidence="1">
    <location>
        <begin position="53"/>
        <end position="62"/>
    </location>
</feature>
<feature type="compositionally biased region" description="Basic and acidic residues" evidence="1">
    <location>
        <begin position="380"/>
        <end position="408"/>
    </location>
</feature>
<dbReference type="PANTHER" id="PTHR24330:SF19">
    <property type="entry name" value="MEDIATOR OF RNA POLYMERASE II TRANSCRIPTION SUBUNIT 29"/>
    <property type="match status" value="1"/>
</dbReference>
<feature type="region of interest" description="Disordered" evidence="1">
    <location>
        <begin position="333"/>
        <end position="461"/>
    </location>
</feature>
<dbReference type="Proteomes" id="UP000001881">
    <property type="component" value="Unassembled WGS sequence"/>
</dbReference>
<dbReference type="VEuPathDB" id="FungiDB:SMAC_02681"/>
<protein>
    <submittedName>
        <fullName evidence="2">WGS project CABT00000000 data, contig 2.11</fullName>
    </submittedName>
</protein>
<dbReference type="eggNOG" id="ENOG502TKGG">
    <property type="taxonomic scope" value="Eukaryota"/>
</dbReference>
<feature type="region of interest" description="Disordered" evidence="1">
    <location>
        <begin position="494"/>
        <end position="521"/>
    </location>
</feature>
<proteinExistence type="predicted"/>